<evidence type="ECO:0000313" key="3">
    <source>
        <dbReference type="Proteomes" id="UP000244248"/>
    </source>
</evidence>
<evidence type="ECO:0000256" key="1">
    <source>
        <dbReference type="SAM" id="MobiDB-lite"/>
    </source>
</evidence>
<dbReference type="EMBL" id="QANS01000001">
    <property type="protein sequence ID" value="PTU32699.1"/>
    <property type="molecule type" value="Genomic_DNA"/>
</dbReference>
<sequence>MNSRPTSRSRRPYLIRAVYDWATDNGCTPHMLVAADYPGVVVPLEFVQEGRITLNIAPMAVQGLNLEIEPFWFSARFSGRSFEVSVPSGAVLAVFARENGEGIVFGEVETANPDDAVSPTEPPKPPTKPAGGRSHLKLVK</sequence>
<dbReference type="PIRSF" id="PIRSF005276">
    <property type="entry name" value="SspB"/>
    <property type="match status" value="1"/>
</dbReference>
<dbReference type="RefSeq" id="WP_107938408.1">
    <property type="nucleotide sequence ID" value="NZ_QANS01000001.1"/>
</dbReference>
<dbReference type="GO" id="GO:0005840">
    <property type="term" value="C:ribosome"/>
    <property type="evidence" value="ECO:0007669"/>
    <property type="project" value="TreeGrafter"/>
</dbReference>
<evidence type="ECO:0000313" key="2">
    <source>
        <dbReference type="EMBL" id="PTU32699.1"/>
    </source>
</evidence>
<dbReference type="PANTHER" id="PTHR37486">
    <property type="entry name" value="STRINGENT STARVATION PROTEIN B"/>
    <property type="match status" value="1"/>
</dbReference>
<dbReference type="Proteomes" id="UP000244248">
    <property type="component" value="Unassembled WGS sequence"/>
</dbReference>
<dbReference type="GO" id="GO:0045732">
    <property type="term" value="P:positive regulation of protein catabolic process"/>
    <property type="evidence" value="ECO:0007669"/>
    <property type="project" value="TreeGrafter"/>
</dbReference>
<dbReference type="GO" id="GO:0006508">
    <property type="term" value="P:proteolysis"/>
    <property type="evidence" value="ECO:0007669"/>
    <property type="project" value="UniProtKB-KW"/>
</dbReference>
<keyword evidence="2" id="KW-0378">Hydrolase</keyword>
<name>A0A2T5MJH7_9GAMM</name>
<dbReference type="InterPro" id="IPR036760">
    <property type="entry name" value="SspB-like_sf"/>
</dbReference>
<dbReference type="Pfam" id="PF04386">
    <property type="entry name" value="SspB"/>
    <property type="match status" value="1"/>
</dbReference>
<keyword evidence="2" id="KW-0645">Protease</keyword>
<comment type="caution">
    <text evidence="2">The sequence shown here is derived from an EMBL/GenBank/DDBJ whole genome shotgun (WGS) entry which is preliminary data.</text>
</comment>
<dbReference type="GO" id="GO:0005829">
    <property type="term" value="C:cytosol"/>
    <property type="evidence" value="ECO:0007669"/>
    <property type="project" value="TreeGrafter"/>
</dbReference>
<dbReference type="NCBIfam" id="NF008769">
    <property type="entry name" value="PRK11798.2-5"/>
    <property type="match status" value="1"/>
</dbReference>
<dbReference type="GO" id="GO:0008233">
    <property type="term" value="F:peptidase activity"/>
    <property type="evidence" value="ECO:0007669"/>
    <property type="project" value="UniProtKB-KW"/>
</dbReference>
<dbReference type="PANTHER" id="PTHR37486:SF1">
    <property type="entry name" value="STRINGENT STARVATION PROTEIN B"/>
    <property type="match status" value="1"/>
</dbReference>
<feature type="region of interest" description="Disordered" evidence="1">
    <location>
        <begin position="111"/>
        <end position="140"/>
    </location>
</feature>
<dbReference type="InterPro" id="IPR007481">
    <property type="entry name" value="SspB"/>
</dbReference>
<organism evidence="2 3">
    <name type="scientific">Stenotrophobium rhamnosiphilum</name>
    <dbReference type="NCBI Taxonomy" id="2029166"/>
    <lineage>
        <taxon>Bacteria</taxon>
        <taxon>Pseudomonadati</taxon>
        <taxon>Pseudomonadota</taxon>
        <taxon>Gammaproteobacteria</taxon>
        <taxon>Nevskiales</taxon>
        <taxon>Nevskiaceae</taxon>
        <taxon>Stenotrophobium</taxon>
    </lineage>
</organism>
<accession>A0A2T5MJH7</accession>
<dbReference type="SUPFAM" id="SSF101738">
    <property type="entry name" value="SspB-like"/>
    <property type="match status" value="1"/>
</dbReference>
<protein>
    <submittedName>
        <fullName evidence="2">ClpXP protease specificity-enhancing factor</fullName>
    </submittedName>
</protein>
<dbReference type="AlphaFoldDB" id="A0A2T5MJH7"/>
<dbReference type="OrthoDB" id="9797358at2"/>
<gene>
    <name evidence="2" type="ORF">CJD38_00820</name>
</gene>
<dbReference type="Gene3D" id="2.30.30.220">
    <property type="entry name" value="SspB-like"/>
    <property type="match status" value="1"/>
</dbReference>
<proteinExistence type="predicted"/>
<keyword evidence="3" id="KW-1185">Reference proteome</keyword>
<reference evidence="2 3" key="1">
    <citation type="submission" date="2018-04" db="EMBL/GenBank/DDBJ databases">
        <title>Novel species isolated from glacier.</title>
        <authorList>
            <person name="Liu Q."/>
            <person name="Xin Y.-H."/>
        </authorList>
    </citation>
    <scope>NUCLEOTIDE SEQUENCE [LARGE SCALE GENOMIC DNA]</scope>
    <source>
        <strain evidence="2 3">GT1R17</strain>
    </source>
</reference>